<comment type="caution">
    <text evidence="10">The sequence shown here is derived from an EMBL/GenBank/DDBJ whole genome shotgun (WGS) entry which is preliminary data.</text>
</comment>
<evidence type="ECO:0000256" key="1">
    <source>
        <dbReference type="ARBA" id="ARBA00004651"/>
    </source>
</evidence>
<feature type="transmembrane region" description="Helical" evidence="8">
    <location>
        <begin position="481"/>
        <end position="500"/>
    </location>
</feature>
<protein>
    <submittedName>
        <fullName evidence="10">MFS transporter</fullName>
    </submittedName>
</protein>
<keyword evidence="2" id="KW-0813">Transport</keyword>
<dbReference type="AlphaFoldDB" id="A0A7K3M1N0"/>
<proteinExistence type="predicted"/>
<feature type="transmembrane region" description="Helical" evidence="8">
    <location>
        <begin position="359"/>
        <end position="385"/>
    </location>
</feature>
<dbReference type="InterPro" id="IPR036259">
    <property type="entry name" value="MFS_trans_sf"/>
</dbReference>
<feature type="compositionally biased region" description="Acidic residues" evidence="7">
    <location>
        <begin position="518"/>
        <end position="527"/>
    </location>
</feature>
<reference evidence="10 11" key="1">
    <citation type="submission" date="2019-11" db="EMBL/GenBank/DDBJ databases">
        <authorList>
            <person name="Li X.-J."/>
            <person name="Feng X.-M."/>
        </authorList>
    </citation>
    <scope>NUCLEOTIDE SEQUENCE [LARGE SCALE GENOMIC DNA]</scope>
    <source>
        <strain evidence="10 11">XMNu-373</strain>
    </source>
</reference>
<dbReference type="PANTHER" id="PTHR42718:SF47">
    <property type="entry name" value="METHYL VIOLOGEN RESISTANCE PROTEIN SMVA"/>
    <property type="match status" value="1"/>
</dbReference>
<dbReference type="Pfam" id="PF07690">
    <property type="entry name" value="MFS_1"/>
    <property type="match status" value="1"/>
</dbReference>
<evidence type="ECO:0000259" key="9">
    <source>
        <dbReference type="PROSITE" id="PS50850"/>
    </source>
</evidence>
<feature type="transmembrane region" description="Helical" evidence="8">
    <location>
        <begin position="140"/>
        <end position="162"/>
    </location>
</feature>
<feature type="domain" description="Major facilitator superfamily (MFS) profile" evidence="9">
    <location>
        <begin position="16"/>
        <end position="504"/>
    </location>
</feature>
<dbReference type="Proteomes" id="UP000460435">
    <property type="component" value="Unassembled WGS sequence"/>
</dbReference>
<feature type="transmembrane region" description="Helical" evidence="8">
    <location>
        <begin position="52"/>
        <end position="70"/>
    </location>
</feature>
<evidence type="ECO:0000313" key="11">
    <source>
        <dbReference type="Proteomes" id="UP000460435"/>
    </source>
</evidence>
<evidence type="ECO:0000313" key="10">
    <source>
        <dbReference type="EMBL" id="NDL57206.1"/>
    </source>
</evidence>
<evidence type="ECO:0000256" key="3">
    <source>
        <dbReference type="ARBA" id="ARBA00022475"/>
    </source>
</evidence>
<dbReference type="PANTHER" id="PTHR42718">
    <property type="entry name" value="MAJOR FACILITATOR SUPERFAMILY MULTIDRUG TRANSPORTER MFSC"/>
    <property type="match status" value="1"/>
</dbReference>
<name>A0A7K3M1N0_9ACTN</name>
<dbReference type="InterPro" id="IPR020846">
    <property type="entry name" value="MFS_dom"/>
</dbReference>
<evidence type="ECO:0000256" key="6">
    <source>
        <dbReference type="ARBA" id="ARBA00023136"/>
    </source>
</evidence>
<accession>A0A7K3M1N0</accession>
<dbReference type="PROSITE" id="PS50850">
    <property type="entry name" value="MFS"/>
    <property type="match status" value="1"/>
</dbReference>
<feature type="transmembrane region" description="Helical" evidence="8">
    <location>
        <begin position="168"/>
        <end position="191"/>
    </location>
</feature>
<evidence type="ECO:0000256" key="5">
    <source>
        <dbReference type="ARBA" id="ARBA00022989"/>
    </source>
</evidence>
<dbReference type="Gene3D" id="1.20.1720.10">
    <property type="entry name" value="Multidrug resistance protein D"/>
    <property type="match status" value="1"/>
</dbReference>
<dbReference type="GO" id="GO:0022857">
    <property type="term" value="F:transmembrane transporter activity"/>
    <property type="evidence" value="ECO:0007669"/>
    <property type="project" value="InterPro"/>
</dbReference>
<evidence type="ECO:0000256" key="4">
    <source>
        <dbReference type="ARBA" id="ARBA00022692"/>
    </source>
</evidence>
<keyword evidence="4 8" id="KW-0812">Transmembrane</keyword>
<feature type="transmembrane region" description="Helical" evidence="8">
    <location>
        <begin position="227"/>
        <end position="248"/>
    </location>
</feature>
<evidence type="ECO:0000256" key="8">
    <source>
        <dbReference type="SAM" id="Phobius"/>
    </source>
</evidence>
<feature type="transmembrane region" description="Helical" evidence="8">
    <location>
        <begin position="269"/>
        <end position="290"/>
    </location>
</feature>
<keyword evidence="6 8" id="KW-0472">Membrane</keyword>
<dbReference type="Gene3D" id="1.20.1250.20">
    <property type="entry name" value="MFS general substrate transporter like domains"/>
    <property type="match status" value="1"/>
</dbReference>
<dbReference type="SUPFAM" id="SSF103473">
    <property type="entry name" value="MFS general substrate transporter"/>
    <property type="match status" value="1"/>
</dbReference>
<keyword evidence="3" id="KW-1003">Cell membrane</keyword>
<comment type="subcellular location">
    <subcellularLocation>
        <location evidence="1">Cell membrane</location>
        <topology evidence="1">Multi-pass membrane protein</topology>
    </subcellularLocation>
</comment>
<organism evidence="10 11">
    <name type="scientific">Phytoactinopolyspora mesophila</name>
    <dbReference type="NCBI Taxonomy" id="2650750"/>
    <lineage>
        <taxon>Bacteria</taxon>
        <taxon>Bacillati</taxon>
        <taxon>Actinomycetota</taxon>
        <taxon>Actinomycetes</taxon>
        <taxon>Jiangellales</taxon>
        <taxon>Jiangellaceae</taxon>
        <taxon>Phytoactinopolyspora</taxon>
    </lineage>
</organism>
<dbReference type="EMBL" id="WLZY01000002">
    <property type="protein sequence ID" value="NDL57206.1"/>
    <property type="molecule type" value="Genomic_DNA"/>
</dbReference>
<dbReference type="InterPro" id="IPR011701">
    <property type="entry name" value="MFS"/>
</dbReference>
<feature type="transmembrane region" description="Helical" evidence="8">
    <location>
        <begin position="406"/>
        <end position="423"/>
    </location>
</feature>
<keyword evidence="5 8" id="KW-1133">Transmembrane helix</keyword>
<feature type="transmembrane region" description="Helical" evidence="8">
    <location>
        <begin position="296"/>
        <end position="323"/>
    </location>
</feature>
<dbReference type="CDD" id="cd17321">
    <property type="entry name" value="MFS_MMR_MDR_like"/>
    <property type="match status" value="1"/>
</dbReference>
<dbReference type="RefSeq" id="WP_162449871.1">
    <property type="nucleotide sequence ID" value="NZ_WLZY01000002.1"/>
</dbReference>
<feature type="transmembrane region" description="Helical" evidence="8">
    <location>
        <begin position="203"/>
        <end position="221"/>
    </location>
</feature>
<evidence type="ECO:0000256" key="2">
    <source>
        <dbReference type="ARBA" id="ARBA00022448"/>
    </source>
</evidence>
<feature type="region of interest" description="Disordered" evidence="7">
    <location>
        <begin position="505"/>
        <end position="527"/>
    </location>
</feature>
<feature type="transmembrane region" description="Helical" evidence="8">
    <location>
        <begin position="82"/>
        <end position="101"/>
    </location>
</feature>
<feature type="transmembrane region" description="Helical" evidence="8">
    <location>
        <begin position="335"/>
        <end position="353"/>
    </location>
</feature>
<gene>
    <name evidence="10" type="ORF">F7O44_09010</name>
</gene>
<keyword evidence="11" id="KW-1185">Reference proteome</keyword>
<sequence>MNHAIAPRAGRREWLGLGLLALPTMVIGLDLTVLHLAVPSLSADLRPGSSQLLWITDIYGFMIAGLLITMGTLGDRIGRRRLLIIGAAAFGLASILAAYSTSAEMLIATRALLGLTGATLMPSTLSLISNMFKDPKQRAFAIAAWMINFMLGGAIGPLAGGFLLEHFWWGSVFLIGVPVMAVVVVLARVLLPEYRNPDAGRMDLPSVGLSLVAIIGLIYGIKELAKGGRVDVALATIVVGLVIGTVFVRRQRTLADPIMDISLLTRRTFSTALGAQLAGLLVIAGTQFLLLQYMQLVLGISALRAGALVVPAMLASVVSSLLAPRIARRFGHAPVISAAMLLGAAGLIMITQVTPDSGLLTGVLGFSLVNVAVNPAVALTYDLIIGSAPPERAGSASGMAETASELGLALGVAIGGSVATAVYRSRVTLDTLPDGLPAGAGEAARDTLGSAVNEAGQLPPDVASGVLDTTRDAFTQGLTTASMVNAGIMVVASVLVAAILRRRNTPSEALPHEPSVPDADDELAPQR</sequence>
<evidence type="ECO:0000256" key="7">
    <source>
        <dbReference type="SAM" id="MobiDB-lite"/>
    </source>
</evidence>
<dbReference type="GO" id="GO:0005886">
    <property type="term" value="C:plasma membrane"/>
    <property type="evidence" value="ECO:0007669"/>
    <property type="project" value="UniProtKB-SubCell"/>
</dbReference>
<feature type="transmembrane region" description="Helical" evidence="8">
    <location>
        <begin position="107"/>
        <end position="128"/>
    </location>
</feature>